<protein>
    <submittedName>
        <fullName evidence="5">Putative sugar phosphatase of HAD superfamily</fullName>
    </submittedName>
</protein>
<feature type="binding site" evidence="3">
    <location>
        <position position="200"/>
    </location>
    <ligand>
        <name>substrate</name>
    </ligand>
</feature>
<dbReference type="Pfam" id="PF13344">
    <property type="entry name" value="Hydrolase_6"/>
    <property type="match status" value="1"/>
</dbReference>
<comment type="similarity">
    <text evidence="1">Belongs to the HAD-like hydrolase superfamily.</text>
</comment>
<evidence type="ECO:0000313" key="6">
    <source>
        <dbReference type="Proteomes" id="UP000009145"/>
    </source>
</evidence>
<organism evidence="5 6">
    <name type="scientific">Methylophaga frappieri (strain ATCC BAA-2434 / DSM 25690 / JAM7)</name>
    <dbReference type="NCBI Taxonomy" id="754477"/>
    <lineage>
        <taxon>Bacteria</taxon>
        <taxon>Pseudomonadati</taxon>
        <taxon>Pseudomonadota</taxon>
        <taxon>Gammaproteobacteria</taxon>
        <taxon>Thiotrichales</taxon>
        <taxon>Piscirickettsiaceae</taxon>
        <taxon>Methylophaga</taxon>
    </lineage>
</organism>
<proteinExistence type="inferred from homology"/>
<keyword evidence="4" id="KW-0479">Metal-binding</keyword>
<dbReference type="GO" id="GO:0005737">
    <property type="term" value="C:cytoplasm"/>
    <property type="evidence" value="ECO:0007669"/>
    <property type="project" value="TreeGrafter"/>
</dbReference>
<dbReference type="AlphaFoldDB" id="I1YIT1"/>
<dbReference type="Gene3D" id="3.40.50.1000">
    <property type="entry name" value="HAD superfamily/HAD-like"/>
    <property type="match status" value="2"/>
</dbReference>
<dbReference type="Pfam" id="PF13242">
    <property type="entry name" value="Hydrolase_like"/>
    <property type="match status" value="1"/>
</dbReference>
<dbReference type="SUPFAM" id="SSF56784">
    <property type="entry name" value="HAD-like"/>
    <property type="match status" value="1"/>
</dbReference>
<evidence type="ECO:0000256" key="2">
    <source>
        <dbReference type="PIRSR" id="PIRSR000915-1"/>
    </source>
</evidence>
<keyword evidence="4" id="KW-0460">Magnesium</keyword>
<keyword evidence="6" id="KW-1185">Reference proteome</keyword>
<dbReference type="InterPro" id="IPR036412">
    <property type="entry name" value="HAD-like_sf"/>
</dbReference>
<dbReference type="eggNOG" id="COG0647">
    <property type="taxonomic scope" value="Bacteria"/>
</dbReference>
<dbReference type="InterPro" id="IPR023214">
    <property type="entry name" value="HAD_sf"/>
</dbReference>
<reference evidence="5 6" key="1">
    <citation type="journal article" date="2012" name="J. Bacteriol.">
        <title>Complete genome sequences of Methylophaga sp. strain JAM1 and Methylophaga sp. strain JAM7.</title>
        <authorList>
            <person name="Villeneuve C."/>
            <person name="Martineau C."/>
            <person name="Mauffrey F."/>
            <person name="Villemur R."/>
        </authorList>
    </citation>
    <scope>NUCLEOTIDE SEQUENCE [LARGE SCALE GENOMIC DNA]</scope>
    <source>
        <strain evidence="5 6">JAM7</strain>
    </source>
</reference>
<dbReference type="KEGG" id="mec:Q7C_1677"/>
<evidence type="ECO:0000256" key="4">
    <source>
        <dbReference type="PIRSR" id="PIRSR000915-3"/>
    </source>
</evidence>
<dbReference type="STRING" id="754477.Q7C_1677"/>
<evidence type="ECO:0000256" key="3">
    <source>
        <dbReference type="PIRSR" id="PIRSR000915-2"/>
    </source>
</evidence>
<feature type="active site" description="Nucleophile" evidence="2">
    <location>
        <position position="14"/>
    </location>
</feature>
<feature type="binding site" evidence="4">
    <location>
        <position position="225"/>
    </location>
    <ligand>
        <name>Mg(2+)</name>
        <dbReference type="ChEBI" id="CHEBI:18420"/>
    </ligand>
</feature>
<dbReference type="EMBL" id="CP003380">
    <property type="protein sequence ID" value="AFJ02824.1"/>
    <property type="molecule type" value="Genomic_DNA"/>
</dbReference>
<dbReference type="OrthoDB" id="148966at2"/>
<feature type="active site" description="Proton donor" evidence="2">
    <location>
        <position position="16"/>
    </location>
</feature>
<feature type="binding site" evidence="4">
    <location>
        <position position="14"/>
    </location>
    <ligand>
        <name>Mg(2+)</name>
        <dbReference type="ChEBI" id="CHEBI:18420"/>
    </ligand>
</feature>
<dbReference type="Proteomes" id="UP000009145">
    <property type="component" value="Chromosome"/>
</dbReference>
<feature type="binding site" evidence="4">
    <location>
        <position position="16"/>
    </location>
    <ligand>
        <name>Mg(2+)</name>
        <dbReference type="ChEBI" id="CHEBI:18420"/>
    </ligand>
</feature>
<dbReference type="RefSeq" id="WP_014704244.1">
    <property type="nucleotide sequence ID" value="NC_017856.1"/>
</dbReference>
<dbReference type="NCBIfam" id="TIGR01460">
    <property type="entry name" value="HAD-SF-IIA"/>
    <property type="match status" value="1"/>
</dbReference>
<evidence type="ECO:0000256" key="1">
    <source>
        <dbReference type="PIRNR" id="PIRNR000915"/>
    </source>
</evidence>
<sequence>MQTKIENIGGLIIDMDGVLWHGNNALPGLSEFFALLRSVKLPFVLATNNASLTQTQYIDKLASMSVEVSADEVLTSSMATARYLKENLPDDKKRVFVIGEAGLRHPLEEQGFSLTDLIDLKPTHPDESVDWADVVVSGLDRKLTWDKLATATLNLNHGALFYATNADSSLPTERGEVMGNGGVLAALTSVTGKAPRVIGKPEPILYQQAFEILGTEKHNTIAIGDRLNTDILGAVNAGIRSLMVLTGVSTASEVDDLDYGPDWILPDLPAITAALEASLK</sequence>
<dbReference type="InterPro" id="IPR006357">
    <property type="entry name" value="HAD-SF_hydro_IIA"/>
</dbReference>
<evidence type="ECO:0000313" key="5">
    <source>
        <dbReference type="EMBL" id="AFJ02824.1"/>
    </source>
</evidence>
<dbReference type="PANTHER" id="PTHR19288">
    <property type="entry name" value="4-NITROPHENYLPHOSPHATASE-RELATED"/>
    <property type="match status" value="1"/>
</dbReference>
<accession>I1YIT1</accession>
<name>I1YIT1_METFJ</name>
<dbReference type="PANTHER" id="PTHR19288:SF95">
    <property type="entry name" value="D-GLYCEROL 3-PHOSPHATE PHOSPHATASE"/>
    <property type="match status" value="1"/>
</dbReference>
<dbReference type="GO" id="GO:0046872">
    <property type="term" value="F:metal ion binding"/>
    <property type="evidence" value="ECO:0007669"/>
    <property type="project" value="UniProtKB-KW"/>
</dbReference>
<dbReference type="GO" id="GO:0016791">
    <property type="term" value="F:phosphatase activity"/>
    <property type="evidence" value="ECO:0007669"/>
    <property type="project" value="TreeGrafter"/>
</dbReference>
<gene>
    <name evidence="5" type="ordered locus">Q7C_1677</name>
</gene>
<dbReference type="PIRSF" id="PIRSF000915">
    <property type="entry name" value="PGP-type_phosphatase"/>
    <property type="match status" value="1"/>
</dbReference>
<comment type="cofactor">
    <cofactor evidence="4">
        <name>Mg(2+)</name>
        <dbReference type="ChEBI" id="CHEBI:18420"/>
    </cofactor>
    <text evidence="4">Divalent metal ions. Mg(2+) is the most effective.</text>
</comment>
<dbReference type="PATRIC" id="fig|754477.3.peg.1653"/>
<dbReference type="HOGENOM" id="CLU_043473_1_2_6"/>